<evidence type="ECO:0000313" key="1">
    <source>
        <dbReference type="EMBL" id="EKN40299.1"/>
    </source>
</evidence>
<gene>
    <name evidence="1" type="ORF">CFSAN001627_20505</name>
</gene>
<sequence length="77" mass="9549">MKRYKHNIVSVYVRFLYGGKVFRFIYKFRSAPYRNKWLKHYKKRAYISSLLVYNKSIIYGRNSYGKMNDKIIYMINF</sequence>
<dbReference type="Proteomes" id="UP000011944">
    <property type="component" value="Unassembled WGS sequence"/>
</dbReference>
<reference evidence="1 2" key="2">
    <citation type="submission" date="2013-03" db="EMBL/GenBank/DDBJ databases">
        <title>Diversity in Clostridium botulinum.</title>
        <authorList>
            <person name="Timme R.E."/>
            <person name="Allard M."/>
            <person name="Luo Y."/>
            <person name="Strain E."/>
            <person name="Gonzalez-Escalona N."/>
            <person name="Brown E."/>
        </authorList>
    </citation>
    <scope>NUCLEOTIDE SEQUENCE [LARGE SCALE GENOMIC DNA]</scope>
    <source>
        <strain evidence="1 2">CFSAN001627</strain>
    </source>
</reference>
<protein>
    <submittedName>
        <fullName evidence="1">Phage-like protein</fullName>
    </submittedName>
</protein>
<reference evidence="1 2" key="1">
    <citation type="submission" date="2012-10" db="EMBL/GenBank/DDBJ databases">
        <authorList>
            <person name="Strain E.A."/>
            <person name="Brown E."/>
            <person name="Allard M.W."/>
            <person name="Gonzalez-Escalona N."/>
            <person name="Timme R."/>
        </authorList>
    </citation>
    <scope>NUCLEOTIDE SEQUENCE [LARGE SCALE GENOMIC DNA]</scope>
    <source>
        <strain evidence="1 2">CFSAN001627</strain>
    </source>
</reference>
<name>M1ZTQ7_CLOBO</name>
<evidence type="ECO:0000313" key="2">
    <source>
        <dbReference type="Proteomes" id="UP000011944"/>
    </source>
</evidence>
<accession>M1ZTQ7</accession>
<comment type="caution">
    <text evidence="1">The sequence shown here is derived from an EMBL/GenBank/DDBJ whole genome shotgun (WGS) entry which is preliminary data.</text>
</comment>
<proteinExistence type="predicted"/>
<organism evidence="1 2">
    <name type="scientific">Clostridium botulinum CFSAN001627</name>
    <dbReference type="NCBI Taxonomy" id="1232189"/>
    <lineage>
        <taxon>Bacteria</taxon>
        <taxon>Bacillati</taxon>
        <taxon>Bacillota</taxon>
        <taxon>Clostridia</taxon>
        <taxon>Eubacteriales</taxon>
        <taxon>Clostridiaceae</taxon>
        <taxon>Clostridium</taxon>
    </lineage>
</organism>
<dbReference type="AlphaFoldDB" id="M1ZTQ7"/>
<dbReference type="EMBL" id="AMXI01001262">
    <property type="protein sequence ID" value="EKN40299.1"/>
    <property type="molecule type" value="Genomic_DNA"/>
</dbReference>